<evidence type="ECO:0000313" key="2">
    <source>
        <dbReference type="EMBL" id="PSK97470.1"/>
    </source>
</evidence>
<feature type="domain" description="DUF397" evidence="1">
    <location>
        <begin position="12"/>
        <end position="63"/>
    </location>
</feature>
<protein>
    <submittedName>
        <fullName evidence="2">Uncharacterized protein DUF397</fullName>
    </submittedName>
</protein>
<gene>
    <name evidence="2" type="ORF">CLV63_108190</name>
</gene>
<comment type="caution">
    <text evidence="2">The sequence shown here is derived from an EMBL/GenBank/DDBJ whole genome shotgun (WGS) entry which is preliminary data.</text>
</comment>
<sequence>MTTETGSKLRKAWRTASYSRNQTACVEVADFTGNHGVRDSKNLNIPAMFFTPEEWSAFVKAVKLNEL</sequence>
<keyword evidence="3" id="KW-1185">Reference proteome</keyword>
<dbReference type="OrthoDB" id="3430276at2"/>
<dbReference type="RefSeq" id="WP_106583347.1">
    <property type="nucleotide sequence ID" value="NZ_PYGA01000008.1"/>
</dbReference>
<reference evidence="2 3" key="1">
    <citation type="submission" date="2018-03" db="EMBL/GenBank/DDBJ databases">
        <title>Genomic Encyclopedia of Archaeal and Bacterial Type Strains, Phase II (KMG-II): from individual species to whole genera.</title>
        <authorList>
            <person name="Goeker M."/>
        </authorList>
    </citation>
    <scope>NUCLEOTIDE SEQUENCE [LARGE SCALE GENOMIC DNA]</scope>
    <source>
        <strain evidence="2 3">DSM 45312</strain>
    </source>
</reference>
<evidence type="ECO:0000259" key="1">
    <source>
        <dbReference type="Pfam" id="PF04149"/>
    </source>
</evidence>
<dbReference type="AlphaFoldDB" id="A0A2P8DJS5"/>
<dbReference type="InterPro" id="IPR007278">
    <property type="entry name" value="DUF397"/>
</dbReference>
<proteinExistence type="predicted"/>
<name>A0A2P8DJS5_9ACTN</name>
<dbReference type="Proteomes" id="UP000240542">
    <property type="component" value="Unassembled WGS sequence"/>
</dbReference>
<dbReference type="EMBL" id="PYGA01000008">
    <property type="protein sequence ID" value="PSK97470.1"/>
    <property type="molecule type" value="Genomic_DNA"/>
</dbReference>
<organism evidence="2 3">
    <name type="scientific">Murinocardiopsis flavida</name>
    <dbReference type="NCBI Taxonomy" id="645275"/>
    <lineage>
        <taxon>Bacteria</taxon>
        <taxon>Bacillati</taxon>
        <taxon>Actinomycetota</taxon>
        <taxon>Actinomycetes</taxon>
        <taxon>Streptosporangiales</taxon>
        <taxon>Nocardiopsidaceae</taxon>
        <taxon>Murinocardiopsis</taxon>
    </lineage>
</organism>
<accession>A0A2P8DJS5</accession>
<dbReference type="Pfam" id="PF04149">
    <property type="entry name" value="DUF397"/>
    <property type="match status" value="1"/>
</dbReference>
<evidence type="ECO:0000313" key="3">
    <source>
        <dbReference type="Proteomes" id="UP000240542"/>
    </source>
</evidence>